<gene>
    <name evidence="2" type="ORF">GUJ93_ZPchr0007g3033</name>
</gene>
<evidence type="ECO:0000313" key="3">
    <source>
        <dbReference type="Proteomes" id="UP000729402"/>
    </source>
</evidence>
<accession>A0A8J5TGQ7</accession>
<keyword evidence="3" id="KW-1185">Reference proteome</keyword>
<evidence type="ECO:0000313" key="2">
    <source>
        <dbReference type="EMBL" id="KAG8081444.1"/>
    </source>
</evidence>
<proteinExistence type="predicted"/>
<name>A0A8J5TGQ7_ZIZPA</name>
<comment type="caution">
    <text evidence="2">The sequence shown here is derived from an EMBL/GenBank/DDBJ whole genome shotgun (WGS) entry which is preliminary data.</text>
</comment>
<dbReference type="EMBL" id="JAAALK010000282">
    <property type="protein sequence ID" value="KAG8081444.1"/>
    <property type="molecule type" value="Genomic_DNA"/>
</dbReference>
<organism evidence="2 3">
    <name type="scientific">Zizania palustris</name>
    <name type="common">Northern wild rice</name>
    <dbReference type="NCBI Taxonomy" id="103762"/>
    <lineage>
        <taxon>Eukaryota</taxon>
        <taxon>Viridiplantae</taxon>
        <taxon>Streptophyta</taxon>
        <taxon>Embryophyta</taxon>
        <taxon>Tracheophyta</taxon>
        <taxon>Spermatophyta</taxon>
        <taxon>Magnoliopsida</taxon>
        <taxon>Liliopsida</taxon>
        <taxon>Poales</taxon>
        <taxon>Poaceae</taxon>
        <taxon>BOP clade</taxon>
        <taxon>Oryzoideae</taxon>
        <taxon>Oryzeae</taxon>
        <taxon>Zizaniinae</taxon>
        <taxon>Zizania</taxon>
    </lineage>
</organism>
<reference evidence="2" key="1">
    <citation type="journal article" date="2021" name="bioRxiv">
        <title>Whole Genome Assembly and Annotation of Northern Wild Rice, Zizania palustris L., Supports a Whole Genome Duplication in the Zizania Genus.</title>
        <authorList>
            <person name="Haas M."/>
            <person name="Kono T."/>
            <person name="Macchietto M."/>
            <person name="Millas R."/>
            <person name="McGilp L."/>
            <person name="Shao M."/>
            <person name="Duquette J."/>
            <person name="Hirsch C.N."/>
            <person name="Kimball J."/>
        </authorList>
    </citation>
    <scope>NUCLEOTIDE SEQUENCE</scope>
    <source>
        <tissue evidence="2">Fresh leaf tissue</tissue>
    </source>
</reference>
<evidence type="ECO:0000256" key="1">
    <source>
        <dbReference type="SAM" id="MobiDB-lite"/>
    </source>
</evidence>
<sequence>MHLLLPWTHKSPTDEGIRASREKASAIGGASRGKAEGVGAGRGKALSHRRSEQGQDGGRSAIGRASRSKAEGAYRLGWSKQGQATGGAGRSRAPTGSTESMELSHSHQSAQWSGWS</sequence>
<dbReference type="Proteomes" id="UP000729402">
    <property type="component" value="Unassembled WGS sequence"/>
</dbReference>
<reference evidence="2" key="2">
    <citation type="submission" date="2021-02" db="EMBL/GenBank/DDBJ databases">
        <authorList>
            <person name="Kimball J.A."/>
            <person name="Haas M.W."/>
            <person name="Macchietto M."/>
            <person name="Kono T."/>
            <person name="Duquette J."/>
            <person name="Shao M."/>
        </authorList>
    </citation>
    <scope>NUCLEOTIDE SEQUENCE</scope>
    <source>
        <tissue evidence="2">Fresh leaf tissue</tissue>
    </source>
</reference>
<protein>
    <submittedName>
        <fullName evidence="2">Uncharacterized protein</fullName>
    </submittedName>
</protein>
<feature type="region of interest" description="Disordered" evidence="1">
    <location>
        <begin position="1"/>
        <end position="116"/>
    </location>
</feature>
<feature type="compositionally biased region" description="Polar residues" evidence="1">
    <location>
        <begin position="94"/>
        <end position="116"/>
    </location>
</feature>
<dbReference type="AlphaFoldDB" id="A0A8J5TGQ7"/>
<feature type="compositionally biased region" description="Basic and acidic residues" evidence="1">
    <location>
        <begin position="11"/>
        <end position="24"/>
    </location>
</feature>